<evidence type="ECO:0000313" key="3">
    <source>
        <dbReference type="Proteomes" id="UP000324974"/>
    </source>
</evidence>
<keyword evidence="1" id="KW-0732">Signal</keyword>
<evidence type="ECO:0000256" key="1">
    <source>
        <dbReference type="SAM" id="SignalP"/>
    </source>
</evidence>
<dbReference type="PROSITE" id="PS51318">
    <property type="entry name" value="TAT"/>
    <property type="match status" value="1"/>
</dbReference>
<dbReference type="EMBL" id="CP042425">
    <property type="protein sequence ID" value="QEL20855.1"/>
    <property type="molecule type" value="Genomic_DNA"/>
</dbReference>
<protein>
    <submittedName>
        <fullName evidence="2">Uncharacterized protein</fullName>
    </submittedName>
</protein>
<keyword evidence="3" id="KW-1185">Reference proteome</keyword>
<dbReference type="RefSeq" id="WP_149115108.1">
    <property type="nucleotide sequence ID" value="NZ_CP042425.1"/>
</dbReference>
<sequence length="187" mass="20228">MKDPSRRTALIGLTGAGISALLSASPTANAIEPVEGDTKELFVIGPFNLGDGFARSKVDIDGLFNPGAPARDKIAESLKQCQIYVVDQRVRSKTGSLRFGEKDSLQVAITGALYHEWKDKLNKFSIQIASLESHGVDTNHDTKFPTRQFSVIIKLMSAGETALATTTAATNFSMKLPAYNINGRLEK</sequence>
<organism evidence="2 3">
    <name type="scientific">Limnoglobus roseus</name>
    <dbReference type="NCBI Taxonomy" id="2598579"/>
    <lineage>
        <taxon>Bacteria</taxon>
        <taxon>Pseudomonadati</taxon>
        <taxon>Planctomycetota</taxon>
        <taxon>Planctomycetia</taxon>
        <taxon>Gemmatales</taxon>
        <taxon>Gemmataceae</taxon>
        <taxon>Limnoglobus</taxon>
    </lineage>
</organism>
<reference evidence="3" key="1">
    <citation type="submission" date="2019-08" db="EMBL/GenBank/DDBJ databases">
        <title>Limnoglobus roseus gen. nov., sp. nov., a novel freshwater planctomycete with a giant genome from the family Gemmataceae.</title>
        <authorList>
            <person name="Kulichevskaya I.S."/>
            <person name="Naumoff D.G."/>
            <person name="Miroshnikov K."/>
            <person name="Ivanova A."/>
            <person name="Philippov D.A."/>
            <person name="Hakobyan A."/>
            <person name="Rijpstra I.C."/>
            <person name="Sinninghe Damste J.S."/>
            <person name="Liesack W."/>
            <person name="Dedysh S.N."/>
        </authorList>
    </citation>
    <scope>NUCLEOTIDE SEQUENCE [LARGE SCALE GENOMIC DNA]</scope>
    <source>
        <strain evidence="3">PX52</strain>
    </source>
</reference>
<dbReference type="InterPro" id="IPR006311">
    <property type="entry name" value="TAT_signal"/>
</dbReference>
<dbReference type="Proteomes" id="UP000324974">
    <property type="component" value="Chromosome"/>
</dbReference>
<dbReference type="AlphaFoldDB" id="A0A5C1AQG2"/>
<name>A0A5C1AQG2_9BACT</name>
<dbReference type="KEGG" id="lrs:PX52LOC_07975"/>
<evidence type="ECO:0000313" key="2">
    <source>
        <dbReference type="EMBL" id="QEL20855.1"/>
    </source>
</evidence>
<feature type="signal peptide" evidence="1">
    <location>
        <begin position="1"/>
        <end position="30"/>
    </location>
</feature>
<accession>A0A5C1AQG2</accession>
<feature type="chain" id="PRO_5022688293" evidence="1">
    <location>
        <begin position="31"/>
        <end position="187"/>
    </location>
</feature>
<proteinExistence type="predicted"/>
<gene>
    <name evidence="2" type="ORF">PX52LOC_07975</name>
</gene>